<comment type="caution">
    <text evidence="1">The sequence shown here is derived from an EMBL/GenBank/DDBJ whole genome shotgun (WGS) entry which is preliminary data.</text>
</comment>
<accession>A0AAV2RRU8</accession>
<gene>
    <name evidence="1" type="ORF">MNOR_LOCUS27401</name>
</gene>
<dbReference type="InterPro" id="IPR002110">
    <property type="entry name" value="Ankyrin_rpt"/>
</dbReference>
<reference evidence="1 2" key="1">
    <citation type="submission" date="2024-05" db="EMBL/GenBank/DDBJ databases">
        <authorList>
            <person name="Wallberg A."/>
        </authorList>
    </citation>
    <scope>NUCLEOTIDE SEQUENCE [LARGE SCALE GENOMIC DNA]</scope>
</reference>
<evidence type="ECO:0008006" key="3">
    <source>
        <dbReference type="Google" id="ProtNLM"/>
    </source>
</evidence>
<feature type="non-terminal residue" evidence="1">
    <location>
        <position position="206"/>
    </location>
</feature>
<dbReference type="Gene3D" id="1.25.40.20">
    <property type="entry name" value="Ankyrin repeat-containing domain"/>
    <property type="match status" value="1"/>
</dbReference>
<dbReference type="EMBL" id="CAXKWB010028797">
    <property type="protein sequence ID" value="CAL4134338.1"/>
    <property type="molecule type" value="Genomic_DNA"/>
</dbReference>
<dbReference type="AlphaFoldDB" id="A0AAV2RRU8"/>
<protein>
    <recommendedName>
        <fullName evidence="3">Ankyrin repeat-containing protein</fullName>
    </recommendedName>
</protein>
<organism evidence="1 2">
    <name type="scientific">Meganyctiphanes norvegica</name>
    <name type="common">Northern krill</name>
    <name type="synonym">Thysanopoda norvegica</name>
    <dbReference type="NCBI Taxonomy" id="48144"/>
    <lineage>
        <taxon>Eukaryota</taxon>
        <taxon>Metazoa</taxon>
        <taxon>Ecdysozoa</taxon>
        <taxon>Arthropoda</taxon>
        <taxon>Crustacea</taxon>
        <taxon>Multicrustacea</taxon>
        <taxon>Malacostraca</taxon>
        <taxon>Eumalacostraca</taxon>
        <taxon>Eucarida</taxon>
        <taxon>Euphausiacea</taxon>
        <taxon>Euphausiidae</taxon>
        <taxon>Meganyctiphanes</taxon>
    </lineage>
</organism>
<dbReference type="Pfam" id="PF12796">
    <property type="entry name" value="Ank_2"/>
    <property type="match status" value="1"/>
</dbReference>
<dbReference type="InterPro" id="IPR036770">
    <property type="entry name" value="Ankyrin_rpt-contain_sf"/>
</dbReference>
<sequence>QLPVVEWFMKQTGAHLNIQASKGNTALMFAVEEGLLDFVEVLINSQTKCSVDMDMKNDVDETAAEIAERNDHPEIVTMLSEGRQRMVMTERWLRAAADEDLDTLVKIREESFEEVETEALEKTKELAEDTEDMVTKHILGGAYYIRQNQLRNEKKQQFNDLWIEATNEGDSATLAKLMEENFDLLDTEVLEMSVQVAEEHKDTLTK</sequence>
<feature type="non-terminal residue" evidence="1">
    <location>
        <position position="1"/>
    </location>
</feature>
<dbReference type="Proteomes" id="UP001497623">
    <property type="component" value="Unassembled WGS sequence"/>
</dbReference>
<evidence type="ECO:0000313" key="1">
    <source>
        <dbReference type="EMBL" id="CAL4134338.1"/>
    </source>
</evidence>
<proteinExistence type="predicted"/>
<keyword evidence="2" id="KW-1185">Reference proteome</keyword>
<dbReference type="SUPFAM" id="SSF48403">
    <property type="entry name" value="Ankyrin repeat"/>
    <property type="match status" value="1"/>
</dbReference>
<evidence type="ECO:0000313" key="2">
    <source>
        <dbReference type="Proteomes" id="UP001497623"/>
    </source>
</evidence>
<name>A0AAV2RRU8_MEGNR</name>